<dbReference type="InterPro" id="IPR005495">
    <property type="entry name" value="LptG/LptF_permease"/>
</dbReference>
<evidence type="ECO:0000256" key="2">
    <source>
        <dbReference type="ARBA" id="ARBA00022475"/>
    </source>
</evidence>
<feature type="transmembrane region" description="Helical" evidence="6">
    <location>
        <begin position="46"/>
        <end position="67"/>
    </location>
</feature>
<sequence length="406" mass="44656">MTNYYGLKVTNSQARSKVNSIICILSVDGSENGVFSHSMSHLSRYLVIRFAGGAFALYFLATFLVWLTQMLRLFDLVTEKGQSFFVLMGQSFLTTPPLSRQIIYICMGIGLARALAALQSSKELHTIHISRRTKSIWSALAIYSAAGAILALLIANWAEPASRRAASEWSAQIAVDLLSKSLTPGRFTDISNGVVVRIESRADNGIINGFFADDQRGDNLRRTYRAERAEIVAGSDGFEISMRDGSLQVMGDDGEFSEVNFARYDLAVDALFEPVVKTNPLIQRDTMDLIAQARLDQGFSATALAQIHLRMAEGLRVVSLVFLVGVFGAFPHGKRRNKFLPPDLVVLVIAFSERSLSNLAATSSYFGYYLGPAIMLVLAVMIFIWRIAPSSRSKNSSNLSAQQVLP</sequence>
<feature type="transmembrane region" description="Helical" evidence="6">
    <location>
        <begin position="314"/>
        <end position="332"/>
    </location>
</feature>
<evidence type="ECO:0000256" key="4">
    <source>
        <dbReference type="ARBA" id="ARBA00022989"/>
    </source>
</evidence>
<evidence type="ECO:0008006" key="8">
    <source>
        <dbReference type="Google" id="ProtNLM"/>
    </source>
</evidence>
<evidence type="ECO:0000313" key="7">
    <source>
        <dbReference type="EMBL" id="VAW13868.1"/>
    </source>
</evidence>
<proteinExistence type="predicted"/>
<accession>A0A3B0T775</accession>
<keyword evidence="5 6" id="KW-0472">Membrane</keyword>
<keyword evidence="3 6" id="KW-0812">Transmembrane</keyword>
<reference evidence="7" key="1">
    <citation type="submission" date="2018-06" db="EMBL/GenBank/DDBJ databases">
        <authorList>
            <person name="Zhirakovskaya E."/>
        </authorList>
    </citation>
    <scope>NUCLEOTIDE SEQUENCE</scope>
</reference>
<feature type="transmembrane region" description="Helical" evidence="6">
    <location>
        <begin position="367"/>
        <end position="388"/>
    </location>
</feature>
<protein>
    <recommendedName>
        <fullName evidence="8">Lipopolysaccharide export system permease protein LptF</fullName>
    </recommendedName>
</protein>
<dbReference type="PANTHER" id="PTHR33529">
    <property type="entry name" value="SLR0882 PROTEIN-RELATED"/>
    <property type="match status" value="1"/>
</dbReference>
<evidence type="ECO:0000256" key="1">
    <source>
        <dbReference type="ARBA" id="ARBA00004651"/>
    </source>
</evidence>
<keyword evidence="2" id="KW-1003">Cell membrane</keyword>
<evidence type="ECO:0000256" key="3">
    <source>
        <dbReference type="ARBA" id="ARBA00022692"/>
    </source>
</evidence>
<feature type="transmembrane region" description="Helical" evidence="6">
    <location>
        <begin position="139"/>
        <end position="158"/>
    </location>
</feature>
<dbReference type="PANTHER" id="PTHR33529:SF6">
    <property type="entry name" value="YJGP_YJGQ FAMILY PERMEASE"/>
    <property type="match status" value="1"/>
</dbReference>
<organism evidence="7">
    <name type="scientific">hydrothermal vent metagenome</name>
    <dbReference type="NCBI Taxonomy" id="652676"/>
    <lineage>
        <taxon>unclassified sequences</taxon>
        <taxon>metagenomes</taxon>
        <taxon>ecological metagenomes</taxon>
    </lineage>
</organism>
<name>A0A3B0T775_9ZZZZ</name>
<dbReference type="EMBL" id="UOEQ01000025">
    <property type="protein sequence ID" value="VAW13868.1"/>
    <property type="molecule type" value="Genomic_DNA"/>
</dbReference>
<dbReference type="GO" id="GO:0015920">
    <property type="term" value="P:lipopolysaccharide transport"/>
    <property type="evidence" value="ECO:0007669"/>
    <property type="project" value="TreeGrafter"/>
</dbReference>
<keyword evidence="4 6" id="KW-1133">Transmembrane helix</keyword>
<comment type="subcellular location">
    <subcellularLocation>
        <location evidence="1">Cell membrane</location>
        <topology evidence="1">Multi-pass membrane protein</topology>
    </subcellularLocation>
</comment>
<gene>
    <name evidence="7" type="ORF">MNBD_ALPHA11-1980</name>
</gene>
<evidence type="ECO:0000256" key="5">
    <source>
        <dbReference type="ARBA" id="ARBA00023136"/>
    </source>
</evidence>
<dbReference type="Pfam" id="PF03739">
    <property type="entry name" value="LptF_LptG"/>
    <property type="match status" value="1"/>
</dbReference>
<evidence type="ECO:0000256" key="6">
    <source>
        <dbReference type="SAM" id="Phobius"/>
    </source>
</evidence>
<dbReference type="GO" id="GO:0043190">
    <property type="term" value="C:ATP-binding cassette (ABC) transporter complex"/>
    <property type="evidence" value="ECO:0007669"/>
    <property type="project" value="TreeGrafter"/>
</dbReference>
<dbReference type="AlphaFoldDB" id="A0A3B0T775"/>